<dbReference type="SUPFAM" id="SSF82657">
    <property type="entry name" value="BolA-like"/>
    <property type="match status" value="1"/>
</dbReference>
<name>K2I903_9RHOB</name>
<accession>K2I903</accession>
<reference evidence="3 4" key="1">
    <citation type="journal article" date="2012" name="J. Bacteriol.">
        <title>Draft Genome Sequence of Oceaniovalibus guishaninsula JLT2003T.</title>
        <authorList>
            <person name="Tang K."/>
            <person name="Liu K."/>
            <person name="Jiao N."/>
        </authorList>
    </citation>
    <scope>NUCLEOTIDE SEQUENCE [LARGE SCALE GENOMIC DNA]</scope>
    <source>
        <strain evidence="3 4">JLT2003</strain>
    </source>
</reference>
<comment type="caution">
    <text evidence="3">The sequence shown here is derived from an EMBL/GenBank/DDBJ whole genome shotgun (WGS) entry which is preliminary data.</text>
</comment>
<organism evidence="3 4">
    <name type="scientific">Oceaniovalibus guishaninsula JLT2003</name>
    <dbReference type="NCBI Taxonomy" id="1231392"/>
    <lineage>
        <taxon>Bacteria</taxon>
        <taxon>Pseudomonadati</taxon>
        <taxon>Pseudomonadota</taxon>
        <taxon>Alphaproteobacteria</taxon>
        <taxon>Rhodobacterales</taxon>
        <taxon>Roseobacteraceae</taxon>
        <taxon>Oceaniovalibus</taxon>
    </lineage>
</organism>
<gene>
    <name evidence="3" type="ORF">OCGS_0575</name>
</gene>
<dbReference type="PIRSF" id="PIRSF003113">
    <property type="entry name" value="BolA"/>
    <property type="match status" value="1"/>
</dbReference>
<dbReference type="STRING" id="1231392.OCGS_0575"/>
<dbReference type="OrthoDB" id="9811118at2"/>
<dbReference type="Pfam" id="PF01722">
    <property type="entry name" value="BolA"/>
    <property type="match status" value="1"/>
</dbReference>
<dbReference type="EMBL" id="AMGO01000007">
    <property type="protein sequence ID" value="EKE45485.1"/>
    <property type="molecule type" value="Genomic_DNA"/>
</dbReference>
<dbReference type="Gene3D" id="3.30.300.90">
    <property type="entry name" value="BolA-like"/>
    <property type="match status" value="1"/>
</dbReference>
<evidence type="ECO:0000313" key="4">
    <source>
        <dbReference type="Proteomes" id="UP000006765"/>
    </source>
</evidence>
<comment type="similarity">
    <text evidence="1">Belongs to the BolA/IbaG family.</text>
</comment>
<dbReference type="InterPro" id="IPR002634">
    <property type="entry name" value="BolA"/>
</dbReference>
<keyword evidence="4" id="KW-1185">Reference proteome</keyword>
<dbReference type="AlphaFoldDB" id="K2I903"/>
<dbReference type="PATRIC" id="fig|1231392.3.peg.577"/>
<feature type="region of interest" description="Disordered" evidence="2">
    <location>
        <begin position="15"/>
        <end position="44"/>
    </location>
</feature>
<protein>
    <submittedName>
        <fullName evidence="3">BolA family protein</fullName>
    </submittedName>
</protein>
<dbReference type="eggNOG" id="COG0271">
    <property type="taxonomic scope" value="Bacteria"/>
</dbReference>
<dbReference type="PANTHER" id="PTHR46230:SF7">
    <property type="entry name" value="BOLA-LIKE PROTEIN 1"/>
    <property type="match status" value="1"/>
</dbReference>
<dbReference type="InterPro" id="IPR036065">
    <property type="entry name" value="BolA-like_sf"/>
</dbReference>
<evidence type="ECO:0000256" key="2">
    <source>
        <dbReference type="SAM" id="MobiDB-lite"/>
    </source>
</evidence>
<evidence type="ECO:0000256" key="1">
    <source>
        <dbReference type="RuleBase" id="RU003860"/>
    </source>
</evidence>
<dbReference type="Proteomes" id="UP000006765">
    <property type="component" value="Unassembled WGS sequence"/>
</dbReference>
<dbReference type="GO" id="GO:0016226">
    <property type="term" value="P:iron-sulfur cluster assembly"/>
    <property type="evidence" value="ECO:0007669"/>
    <property type="project" value="TreeGrafter"/>
</dbReference>
<sequence length="85" mass="9301">MNVAEEIRRRLQAAFQPRELDVQDDSAAHRGHAGAPEEGQSHFSVRMRADSLAGQSRIQRHRAVHAALGSDLVARVHALALDLDG</sequence>
<proteinExistence type="inferred from homology"/>
<dbReference type="PANTHER" id="PTHR46230">
    <property type="match status" value="1"/>
</dbReference>
<evidence type="ECO:0000313" key="3">
    <source>
        <dbReference type="EMBL" id="EKE45485.1"/>
    </source>
</evidence>
<dbReference type="RefSeq" id="WP_007425728.1">
    <property type="nucleotide sequence ID" value="NZ_AMGO01000007.1"/>
</dbReference>